<dbReference type="Proteomes" id="UP000536179">
    <property type="component" value="Unassembled WGS sequence"/>
</dbReference>
<keyword evidence="3" id="KW-1185">Reference proteome</keyword>
<protein>
    <submittedName>
        <fullName evidence="2">Uncharacterized protein</fullName>
    </submittedName>
</protein>
<dbReference type="RefSeq" id="WP_184306290.1">
    <property type="nucleotide sequence ID" value="NZ_JACHXU010000013.1"/>
</dbReference>
<organism evidence="2 3">
    <name type="scientific">Aporhodopirellula rubra</name>
    <dbReference type="NCBI Taxonomy" id="980271"/>
    <lineage>
        <taxon>Bacteria</taxon>
        <taxon>Pseudomonadati</taxon>
        <taxon>Planctomycetota</taxon>
        <taxon>Planctomycetia</taxon>
        <taxon>Pirellulales</taxon>
        <taxon>Pirellulaceae</taxon>
        <taxon>Aporhodopirellula</taxon>
    </lineage>
</organism>
<accession>A0A7W5E0V6</accession>
<gene>
    <name evidence="2" type="ORF">FHS27_003877</name>
</gene>
<dbReference type="AlphaFoldDB" id="A0A7W5E0V6"/>
<dbReference type="EMBL" id="JACHXU010000013">
    <property type="protein sequence ID" value="MBB3208050.1"/>
    <property type="molecule type" value="Genomic_DNA"/>
</dbReference>
<proteinExistence type="predicted"/>
<feature type="compositionally biased region" description="Basic and acidic residues" evidence="1">
    <location>
        <begin position="191"/>
        <end position="201"/>
    </location>
</feature>
<evidence type="ECO:0000313" key="2">
    <source>
        <dbReference type="EMBL" id="MBB3208050.1"/>
    </source>
</evidence>
<evidence type="ECO:0000313" key="3">
    <source>
        <dbReference type="Proteomes" id="UP000536179"/>
    </source>
</evidence>
<name>A0A7W5E0V6_9BACT</name>
<evidence type="ECO:0000256" key="1">
    <source>
        <dbReference type="SAM" id="MobiDB-lite"/>
    </source>
</evidence>
<feature type="region of interest" description="Disordered" evidence="1">
    <location>
        <begin position="163"/>
        <end position="201"/>
    </location>
</feature>
<sequence>MWPLTNGLRCLTGPEAALFRGGVGMMVDQLVGELNAEPDDAAAPFIDEEPTADFGFHPPRWYSMWEPDQKVWLLERVTTSLLAARSAPPHSAIFEATVEAVYIEIADLIAMEITTGTPIQRGSWRGSLLDAYVQRCPEDSLLGALQFEATTIDPCLPPSVTKQWNAAQSHSDDSTENESIDASQKANSKADPARSNEASRSEEPDWMAWWTSVIERLVDATYGPRLYHGAERLRDGDPELLIRYLRSKGVNDKFMQRIPPLRSRGQTQAAIERIQTIVFQGE</sequence>
<reference evidence="2 3" key="1">
    <citation type="submission" date="2020-08" db="EMBL/GenBank/DDBJ databases">
        <title>Genomic Encyclopedia of Type Strains, Phase III (KMG-III): the genomes of soil and plant-associated and newly described type strains.</title>
        <authorList>
            <person name="Whitman W."/>
        </authorList>
    </citation>
    <scope>NUCLEOTIDE SEQUENCE [LARGE SCALE GENOMIC DNA]</scope>
    <source>
        <strain evidence="2 3">CECT 8075</strain>
    </source>
</reference>
<comment type="caution">
    <text evidence="2">The sequence shown here is derived from an EMBL/GenBank/DDBJ whole genome shotgun (WGS) entry which is preliminary data.</text>
</comment>